<dbReference type="InterPro" id="IPR006311">
    <property type="entry name" value="TAT_signal"/>
</dbReference>
<evidence type="ECO:0000256" key="9">
    <source>
        <dbReference type="ARBA" id="ARBA00022729"/>
    </source>
</evidence>
<dbReference type="EMBL" id="JACNFK010000033">
    <property type="protein sequence ID" value="MBC8520033.1"/>
    <property type="molecule type" value="Genomic_DNA"/>
</dbReference>
<name>A0A8J6P8N6_9GAMM</name>
<dbReference type="PANTHER" id="PTHR30013:SF7">
    <property type="entry name" value="HYDROGENASE-2 SMALL CHAIN"/>
    <property type="match status" value="1"/>
</dbReference>
<keyword evidence="13 15" id="KW-0003">3Fe-4S</keyword>
<dbReference type="GO" id="GO:0046872">
    <property type="term" value="F:metal ion binding"/>
    <property type="evidence" value="ECO:0007669"/>
    <property type="project" value="UniProtKB-KW"/>
</dbReference>
<dbReference type="GO" id="GO:0030313">
    <property type="term" value="C:cell envelope"/>
    <property type="evidence" value="ECO:0007669"/>
    <property type="project" value="UniProtKB-SubCell"/>
</dbReference>
<feature type="domain" description="Cytochrome-c3 hydrogenase C-terminal" evidence="17">
    <location>
        <begin position="235"/>
        <end position="316"/>
    </location>
</feature>
<feature type="binding site" evidence="15">
    <location>
        <position position="168"/>
    </location>
    <ligand>
        <name>[4Fe-4S] cluster</name>
        <dbReference type="ChEBI" id="CHEBI:49883"/>
        <label>1</label>
    </ligand>
</feature>
<evidence type="ECO:0000256" key="13">
    <source>
        <dbReference type="ARBA" id="ARBA00023291"/>
    </source>
</evidence>
<feature type="binding site" evidence="15">
    <location>
        <position position="305"/>
    </location>
    <ligand>
        <name>[3Fe-4S] cluster</name>
        <dbReference type="ChEBI" id="CHEBI:21137"/>
    </ligand>
</feature>
<dbReference type="Proteomes" id="UP000654401">
    <property type="component" value="Unassembled WGS sequence"/>
</dbReference>
<evidence type="ECO:0000259" key="17">
    <source>
        <dbReference type="Pfam" id="PF14720"/>
    </source>
</evidence>
<evidence type="ECO:0000313" key="18">
    <source>
        <dbReference type="EMBL" id="MBC8520033.1"/>
    </source>
</evidence>
<feature type="binding site" evidence="15">
    <location>
        <position position="268"/>
    </location>
    <ligand>
        <name>[4Fe-4S] cluster</name>
        <dbReference type="ChEBI" id="CHEBI:49883"/>
        <label>2</label>
    </ligand>
</feature>
<organism evidence="18 19">
    <name type="scientific">Candidatus Thiopontia autotrophica</name>
    <dbReference type="NCBI Taxonomy" id="2841688"/>
    <lineage>
        <taxon>Bacteria</taxon>
        <taxon>Pseudomonadati</taxon>
        <taxon>Pseudomonadota</taxon>
        <taxon>Gammaproteobacteria</taxon>
        <taxon>Candidatus Thiopontia</taxon>
    </lineage>
</organism>
<evidence type="ECO:0000313" key="19">
    <source>
        <dbReference type="Proteomes" id="UP000654401"/>
    </source>
</evidence>
<feature type="binding site" evidence="15">
    <location>
        <position position="240"/>
    </location>
    <ligand>
        <name>[4Fe-4S] cluster</name>
        <dbReference type="ChEBI" id="CHEBI:49883"/>
        <label>2</label>
    </ligand>
</feature>
<dbReference type="Pfam" id="PF14720">
    <property type="entry name" value="NiFe_hyd_SSU_C"/>
    <property type="match status" value="1"/>
</dbReference>
<dbReference type="Gene3D" id="3.40.50.700">
    <property type="entry name" value="NADH:ubiquinone oxidoreductase-like, 20kDa subunit"/>
    <property type="match status" value="1"/>
</dbReference>
<dbReference type="InterPro" id="IPR001821">
    <property type="entry name" value="NiFe_hydrogenase_ssu"/>
</dbReference>
<reference evidence="18 19" key="1">
    <citation type="submission" date="2020-08" db="EMBL/GenBank/DDBJ databases">
        <title>Bridging the membrane lipid divide: bacteria of the FCB group superphylum have the potential to synthesize archaeal ether lipids.</title>
        <authorList>
            <person name="Villanueva L."/>
            <person name="Von Meijenfeldt F.A.B."/>
            <person name="Westbye A.B."/>
            <person name="Yadav S."/>
            <person name="Hopmans E.C."/>
            <person name="Dutilh B.E."/>
            <person name="Sinninghe Damste J.S."/>
        </authorList>
    </citation>
    <scope>NUCLEOTIDE SEQUENCE [LARGE SCALE GENOMIC DNA]</scope>
    <source>
        <strain evidence="18">NIOZ-UU100</strain>
    </source>
</reference>
<feature type="binding site" evidence="15">
    <location>
        <position position="302"/>
    </location>
    <ligand>
        <name>[3Fe-4S] cluster</name>
        <dbReference type="ChEBI" id="CHEBI:21137"/>
    </ligand>
</feature>
<dbReference type="Pfam" id="PF01058">
    <property type="entry name" value="Oxidored_q6"/>
    <property type="match status" value="1"/>
</dbReference>
<evidence type="ECO:0000256" key="3">
    <source>
        <dbReference type="ARBA" id="ARBA00004196"/>
    </source>
</evidence>
<feature type="binding site" evidence="15">
    <location>
        <position position="70"/>
    </location>
    <ligand>
        <name>[4Fe-4S] cluster</name>
        <dbReference type="ChEBI" id="CHEBI:49883"/>
        <label>1</label>
    </ligand>
</feature>
<dbReference type="GO" id="GO:0008901">
    <property type="term" value="F:ferredoxin hydrogenase activity"/>
    <property type="evidence" value="ECO:0007669"/>
    <property type="project" value="InterPro"/>
</dbReference>
<dbReference type="InterPro" id="IPR019546">
    <property type="entry name" value="TAT_signal_bac_arc"/>
</dbReference>
<dbReference type="PRINTS" id="PR00614">
    <property type="entry name" value="NIHGNASESMLL"/>
</dbReference>
<dbReference type="GO" id="GO:0009055">
    <property type="term" value="F:electron transfer activity"/>
    <property type="evidence" value="ECO:0007669"/>
    <property type="project" value="TreeGrafter"/>
</dbReference>
<dbReference type="Gene3D" id="4.10.480.10">
    <property type="entry name" value="Cytochrome-c3 hydrogenase, C-terminal domain"/>
    <property type="match status" value="1"/>
</dbReference>
<evidence type="ECO:0000256" key="8">
    <source>
        <dbReference type="ARBA" id="ARBA00022723"/>
    </source>
</evidence>
<keyword evidence="12 15" id="KW-0411">Iron-sulfur</keyword>
<dbReference type="GO" id="GO:0009375">
    <property type="term" value="C:ferredoxin hydrogenase complex"/>
    <property type="evidence" value="ECO:0007669"/>
    <property type="project" value="InterPro"/>
</dbReference>
<dbReference type="PROSITE" id="PS51318">
    <property type="entry name" value="TAT"/>
    <property type="match status" value="1"/>
</dbReference>
<dbReference type="AlphaFoldDB" id="A0A8J6P8N6"/>
<dbReference type="GO" id="GO:0044569">
    <property type="term" value="C:[Ni-Fe] hydrogenase complex"/>
    <property type="evidence" value="ECO:0007669"/>
    <property type="project" value="TreeGrafter"/>
</dbReference>
<accession>A0A8J6P8N6</accession>
<dbReference type="NCBIfam" id="TIGR00391">
    <property type="entry name" value="hydA"/>
    <property type="match status" value="1"/>
</dbReference>
<feature type="binding site" evidence="15">
    <location>
        <position position="73"/>
    </location>
    <ligand>
        <name>[4Fe-4S] cluster</name>
        <dbReference type="ChEBI" id="CHEBI:49883"/>
        <label>1</label>
    </ligand>
</feature>
<comment type="cofactor">
    <cofactor evidence="1">
        <name>[3Fe-4S] cluster</name>
        <dbReference type="ChEBI" id="CHEBI:21137"/>
    </cofactor>
</comment>
<keyword evidence="7 15" id="KW-0004">4Fe-4S</keyword>
<dbReference type="GO" id="GO:0016020">
    <property type="term" value="C:membrane"/>
    <property type="evidence" value="ECO:0007669"/>
    <property type="project" value="TreeGrafter"/>
</dbReference>
<dbReference type="GO" id="GO:0051539">
    <property type="term" value="F:4 iron, 4 sulfur cluster binding"/>
    <property type="evidence" value="ECO:0007669"/>
    <property type="project" value="UniProtKB-KW"/>
</dbReference>
<protein>
    <recommendedName>
        <fullName evidence="6">hydrogenase (acceptor)</fullName>
        <ecNumber evidence="6">1.12.99.6</ecNumber>
    </recommendedName>
</protein>
<evidence type="ECO:0000256" key="6">
    <source>
        <dbReference type="ARBA" id="ARBA00012082"/>
    </source>
</evidence>
<feature type="binding site" evidence="15">
    <location>
        <position position="243"/>
    </location>
    <ligand>
        <name>[4Fe-4S] cluster</name>
        <dbReference type="ChEBI" id="CHEBI:49883"/>
        <label>2</label>
    </ligand>
</feature>
<dbReference type="NCBIfam" id="TIGR01409">
    <property type="entry name" value="TAT_signal_seq"/>
    <property type="match status" value="1"/>
</dbReference>
<evidence type="ECO:0000256" key="10">
    <source>
        <dbReference type="ARBA" id="ARBA00023002"/>
    </source>
</evidence>
<keyword evidence="8 15" id="KW-0479">Metal-binding</keyword>
<feature type="domain" description="NADH:ubiquinone oxidoreductase-like 20kDa subunit" evidence="16">
    <location>
        <begin position="70"/>
        <end position="215"/>
    </location>
</feature>
<keyword evidence="10" id="KW-0560">Oxidoreductase</keyword>
<dbReference type="GO" id="GO:0051538">
    <property type="term" value="F:3 iron, 4 sulfur cluster binding"/>
    <property type="evidence" value="ECO:0007669"/>
    <property type="project" value="UniProtKB-KW"/>
</dbReference>
<evidence type="ECO:0000256" key="2">
    <source>
        <dbReference type="ARBA" id="ARBA00001966"/>
    </source>
</evidence>
<dbReference type="PIRSF" id="PIRSF000310">
    <property type="entry name" value="NiFe_hyd_ssu"/>
    <property type="match status" value="1"/>
</dbReference>
<keyword evidence="11 15" id="KW-0408">Iron</keyword>
<feature type="binding site" evidence="15">
    <location>
        <position position="274"/>
    </location>
    <ligand>
        <name>[4Fe-4S] cluster</name>
        <dbReference type="ChEBI" id="CHEBI:49883"/>
        <label>2</label>
    </ligand>
</feature>
<proteinExistence type="inferred from homology"/>
<evidence type="ECO:0000256" key="11">
    <source>
        <dbReference type="ARBA" id="ARBA00023004"/>
    </source>
</evidence>
<gene>
    <name evidence="18" type="ORF">H8D24_06480</name>
</gene>
<comment type="similarity">
    <text evidence="4">Belongs to the [NiFe]/[NiFeSe] hydrogenase small subunit family.</text>
</comment>
<evidence type="ECO:0000256" key="5">
    <source>
        <dbReference type="ARBA" id="ARBA00011771"/>
    </source>
</evidence>
<sequence length="372" mass="39657">MSQKRRSSSEISETFADHLEQHGVSRRGFLKFCSSMAAALALPAGSADVMAKALSAAKRPTVIWLSFQECTGCTESITRSHTPTIENLIFDFISLDYHHTLQVAAGHQAEEARDVAMKNAYGKYLLIVDGSIPTKDGGVYSTIAGRTNLNMLEEVAAGAAALISVGTCAAYGGLPMANPNPTGAVAVTDIVKDKPVMNIPGCPPIGLVMTSAIAHFLTFGRLPAMDDLGRPKAFYGDSIHDRCYRRTFYDQGLFAKAFDDEGARKGWCLYELGCKGPTTHNACATMKWNEGTSFPIESGHPCLGCSEPNFWDAGSFYEALSVPQGRVGETVLKAAAVGVGVGVAAAALNRSKKSAAVEGRETMTVEDLKKES</sequence>
<dbReference type="GO" id="GO:0033748">
    <property type="term" value="F:hydrogenase (acceptor) activity"/>
    <property type="evidence" value="ECO:0007669"/>
    <property type="project" value="UniProtKB-EC"/>
</dbReference>
<feature type="binding site" evidence="15">
    <location>
        <position position="202"/>
    </location>
    <ligand>
        <name>[4Fe-4S] cluster</name>
        <dbReference type="ChEBI" id="CHEBI:49883"/>
        <label>1</label>
    </ligand>
</feature>
<dbReference type="PANTHER" id="PTHR30013">
    <property type="entry name" value="NIFE / NIFESE HYDROGENASE SMALL SUBUNIT FAMILY MEMBER"/>
    <property type="match status" value="1"/>
</dbReference>
<comment type="subcellular location">
    <subcellularLocation>
        <location evidence="3">Cell envelope</location>
    </subcellularLocation>
</comment>
<evidence type="ECO:0000256" key="4">
    <source>
        <dbReference type="ARBA" id="ARBA00006605"/>
    </source>
</evidence>
<dbReference type="EC" id="1.12.99.6" evidence="6"/>
<dbReference type="InterPro" id="IPR037024">
    <property type="entry name" value="NiFe_Hase_small_N_sf"/>
</dbReference>
<comment type="cofactor">
    <cofactor evidence="2">
        <name>[4Fe-4S] cluster</name>
        <dbReference type="ChEBI" id="CHEBI:49883"/>
    </cofactor>
</comment>
<evidence type="ECO:0000256" key="15">
    <source>
        <dbReference type="PIRSR" id="PIRSR000310-1"/>
    </source>
</evidence>
<evidence type="ECO:0000256" key="7">
    <source>
        <dbReference type="ARBA" id="ARBA00022485"/>
    </source>
</evidence>
<evidence type="ECO:0000256" key="14">
    <source>
        <dbReference type="ARBA" id="ARBA00048757"/>
    </source>
</evidence>
<evidence type="ECO:0000256" key="1">
    <source>
        <dbReference type="ARBA" id="ARBA00001927"/>
    </source>
</evidence>
<dbReference type="InterPro" id="IPR027394">
    <property type="entry name" value="Cytochrome-c3_hydrogenase_C"/>
</dbReference>
<evidence type="ECO:0000259" key="16">
    <source>
        <dbReference type="Pfam" id="PF01058"/>
    </source>
</evidence>
<evidence type="ECO:0000256" key="12">
    <source>
        <dbReference type="ARBA" id="ARBA00023014"/>
    </source>
</evidence>
<comment type="subunit">
    <text evidence="5">Heterodimer of a large and a small subunit.</text>
</comment>
<dbReference type="InterPro" id="IPR037148">
    <property type="entry name" value="NiFe-Hase_small_C_sf"/>
</dbReference>
<comment type="catalytic activity">
    <reaction evidence="14">
        <text>H2 + A = AH2</text>
        <dbReference type="Rhea" id="RHEA:12116"/>
        <dbReference type="ChEBI" id="CHEBI:13193"/>
        <dbReference type="ChEBI" id="CHEBI:17499"/>
        <dbReference type="ChEBI" id="CHEBI:18276"/>
        <dbReference type="EC" id="1.12.99.6"/>
    </reaction>
</comment>
<dbReference type="InterPro" id="IPR006137">
    <property type="entry name" value="NADH_UbQ_OxRdtase-like_20kDa"/>
</dbReference>
<dbReference type="GO" id="GO:0009061">
    <property type="term" value="P:anaerobic respiration"/>
    <property type="evidence" value="ECO:0007669"/>
    <property type="project" value="TreeGrafter"/>
</dbReference>
<comment type="caution">
    <text evidence="18">The sequence shown here is derived from an EMBL/GenBank/DDBJ whole genome shotgun (WGS) entry which is preliminary data.</text>
</comment>
<dbReference type="SUPFAM" id="SSF56770">
    <property type="entry name" value="HydA/Nqo6-like"/>
    <property type="match status" value="1"/>
</dbReference>
<keyword evidence="9" id="KW-0732">Signal</keyword>
<feature type="binding site" evidence="15">
    <location>
        <position position="283"/>
    </location>
    <ligand>
        <name>[3Fe-4S] cluster</name>
        <dbReference type="ChEBI" id="CHEBI:21137"/>
    </ligand>
</feature>